<evidence type="ECO:0000313" key="2">
    <source>
        <dbReference type="EMBL" id="MBB3711517.1"/>
    </source>
</evidence>
<dbReference type="PANTHER" id="PTHR46211">
    <property type="entry name" value="GLYCEROPHOSPHORYL DIESTER PHOSPHODIESTERASE"/>
    <property type="match status" value="1"/>
</dbReference>
<keyword evidence="3" id="KW-1185">Reference proteome</keyword>
<proteinExistence type="predicted"/>
<dbReference type="InterPro" id="IPR030395">
    <property type="entry name" value="GP_PDE_dom"/>
</dbReference>
<reference evidence="2 3" key="1">
    <citation type="submission" date="2020-08" db="EMBL/GenBank/DDBJ databases">
        <title>Genomic Encyclopedia of Type Strains, Phase III (KMG-III): the genomes of soil and plant-associated and newly described type strains.</title>
        <authorList>
            <person name="Whitman W."/>
        </authorList>
    </citation>
    <scope>NUCLEOTIDE SEQUENCE [LARGE SCALE GENOMIC DNA]</scope>
    <source>
        <strain evidence="2 3">CECT 8572</strain>
    </source>
</reference>
<evidence type="ECO:0000259" key="1">
    <source>
        <dbReference type="PROSITE" id="PS51704"/>
    </source>
</evidence>
<sequence length="258" mass="27124">MSRPVPALPAAFLDRPIAHRGLHGAGRPENSLSAVRAAIEAGYGIEIDIRSSADGEAVVFHDQTLERLTGEVGPVVARNAEALRGIGLSGSDDRIPSLGEVLNLVAGRVPLLIEIKDHDDTLGPNVGAVEAAAARALDGYAGPVAVMSFNPHSVSEMARLAPELPRGLVTCDFDPADWPDLPPRLADRLRGIPDFDNLGASFVSHDAGDLDTPRIAELKAQGAKILCWTVRSPEAETAARRVADNVTFEGYLPGPAAA</sequence>
<gene>
    <name evidence="2" type="ORF">FHS00_001079</name>
</gene>
<name>A0ABR6HLT0_9RHOB</name>
<dbReference type="Gene3D" id="3.20.20.190">
    <property type="entry name" value="Phosphatidylinositol (PI) phosphodiesterase"/>
    <property type="match status" value="1"/>
</dbReference>
<evidence type="ECO:0000313" key="3">
    <source>
        <dbReference type="Proteomes" id="UP000576152"/>
    </source>
</evidence>
<dbReference type="EMBL" id="JACIBX010000002">
    <property type="protein sequence ID" value="MBB3711517.1"/>
    <property type="molecule type" value="Genomic_DNA"/>
</dbReference>
<dbReference type="PROSITE" id="PS51704">
    <property type="entry name" value="GP_PDE"/>
    <property type="match status" value="1"/>
</dbReference>
<dbReference type="RefSeq" id="WP_183470566.1">
    <property type="nucleotide sequence ID" value="NZ_JACIBX010000002.1"/>
</dbReference>
<accession>A0ABR6HLT0</accession>
<protein>
    <submittedName>
        <fullName evidence="2">Glycerophosphoryl diester phosphodiesterase</fullName>
    </submittedName>
</protein>
<organism evidence="2 3">
    <name type="scientific">Limimaricola variabilis</name>
    <dbReference type="NCBI Taxonomy" id="1492771"/>
    <lineage>
        <taxon>Bacteria</taxon>
        <taxon>Pseudomonadati</taxon>
        <taxon>Pseudomonadota</taxon>
        <taxon>Alphaproteobacteria</taxon>
        <taxon>Rhodobacterales</taxon>
        <taxon>Paracoccaceae</taxon>
        <taxon>Limimaricola</taxon>
    </lineage>
</organism>
<dbReference type="PANTHER" id="PTHR46211:SF1">
    <property type="entry name" value="GLYCEROPHOSPHODIESTER PHOSPHODIESTERASE, CYTOPLASMIC"/>
    <property type="match status" value="1"/>
</dbReference>
<dbReference type="Pfam" id="PF03009">
    <property type="entry name" value="GDPD"/>
    <property type="match status" value="1"/>
</dbReference>
<dbReference type="InterPro" id="IPR017946">
    <property type="entry name" value="PLC-like_Pdiesterase_TIM-brl"/>
</dbReference>
<dbReference type="Proteomes" id="UP000576152">
    <property type="component" value="Unassembled WGS sequence"/>
</dbReference>
<feature type="domain" description="GP-PDE" evidence="1">
    <location>
        <begin position="14"/>
        <end position="258"/>
    </location>
</feature>
<dbReference type="SUPFAM" id="SSF51695">
    <property type="entry name" value="PLC-like phosphodiesterases"/>
    <property type="match status" value="1"/>
</dbReference>
<comment type="caution">
    <text evidence="2">The sequence shown here is derived from an EMBL/GenBank/DDBJ whole genome shotgun (WGS) entry which is preliminary data.</text>
</comment>